<protein>
    <recommendedName>
        <fullName evidence="5">DUF3106 domain-containing protein</fullName>
    </recommendedName>
</protein>
<proteinExistence type="predicted"/>
<dbReference type="AlphaFoldDB" id="A0A840LBE3"/>
<reference evidence="3 4" key="1">
    <citation type="submission" date="2020-08" db="EMBL/GenBank/DDBJ databases">
        <title>Functional genomics of gut bacteria from endangered species of beetles.</title>
        <authorList>
            <person name="Carlos-Shanley C."/>
        </authorList>
    </citation>
    <scope>NUCLEOTIDE SEQUENCE [LARGE SCALE GENOMIC DNA]</scope>
    <source>
        <strain evidence="3 4">S00239</strain>
    </source>
</reference>
<name>A0A840LBE3_9BURK</name>
<keyword evidence="4" id="KW-1185">Reference proteome</keyword>
<accession>A0A840LBE3</accession>
<dbReference type="Pfam" id="PF11304">
    <property type="entry name" value="DUF3106"/>
    <property type="match status" value="1"/>
</dbReference>
<gene>
    <name evidence="3" type="ORF">HNP55_002041</name>
</gene>
<dbReference type="Proteomes" id="UP000562027">
    <property type="component" value="Unassembled WGS sequence"/>
</dbReference>
<evidence type="ECO:0000256" key="1">
    <source>
        <dbReference type="SAM" id="MobiDB-lite"/>
    </source>
</evidence>
<feature type="chain" id="PRO_5032774834" description="DUF3106 domain-containing protein" evidence="2">
    <location>
        <begin position="22"/>
        <end position="278"/>
    </location>
</feature>
<dbReference type="RefSeq" id="WP_184298896.1">
    <property type="nucleotide sequence ID" value="NZ_JACHLP010000004.1"/>
</dbReference>
<comment type="caution">
    <text evidence="3">The sequence shown here is derived from an EMBL/GenBank/DDBJ whole genome shotgun (WGS) entry which is preliminary data.</text>
</comment>
<organism evidence="3 4">
    <name type="scientific">Roseateles oligotrophus</name>
    <dbReference type="NCBI Taxonomy" id="1769250"/>
    <lineage>
        <taxon>Bacteria</taxon>
        <taxon>Pseudomonadati</taxon>
        <taxon>Pseudomonadota</taxon>
        <taxon>Betaproteobacteria</taxon>
        <taxon>Burkholderiales</taxon>
        <taxon>Sphaerotilaceae</taxon>
        <taxon>Roseateles</taxon>
    </lineage>
</organism>
<evidence type="ECO:0008006" key="5">
    <source>
        <dbReference type="Google" id="ProtNLM"/>
    </source>
</evidence>
<feature type="signal peptide" evidence="2">
    <location>
        <begin position="1"/>
        <end position="21"/>
    </location>
</feature>
<dbReference type="InterPro" id="IPR021455">
    <property type="entry name" value="DUF3106"/>
</dbReference>
<evidence type="ECO:0000256" key="2">
    <source>
        <dbReference type="SAM" id="SignalP"/>
    </source>
</evidence>
<evidence type="ECO:0000313" key="4">
    <source>
        <dbReference type="Proteomes" id="UP000562027"/>
    </source>
</evidence>
<dbReference type="EMBL" id="JACHLP010000004">
    <property type="protein sequence ID" value="MBB4843518.1"/>
    <property type="molecule type" value="Genomic_DNA"/>
</dbReference>
<evidence type="ECO:0000313" key="3">
    <source>
        <dbReference type="EMBL" id="MBB4843518.1"/>
    </source>
</evidence>
<keyword evidence="2" id="KW-0732">Signal</keyword>
<feature type="region of interest" description="Disordered" evidence="1">
    <location>
        <begin position="236"/>
        <end position="278"/>
    </location>
</feature>
<sequence length="278" mass="29556">MQLGALALSCLLCHGLVLAQAAQEPASVAASATAQPLALEAPASSPLPRPAPAAVKPLAPTAGLPHAATPLLPPPNWQGLNAAQKTALAPLEKDWDKLDEFRKGKWLEVAARYASLPAAEQARLQERMREWANLSPAERQRARVGFQVAQQVKPDERQAKWEAYQALSPEERQALAEKAQKKQARKAVELPAPGLDVNGVQAKSNRVPTAPKAALGKSVAPSVVQAKSGASTVLINQTRNLPPAHQQAGQTKVFADPSLVDSKTLLPKKPQTPPKPQP</sequence>